<dbReference type="GO" id="GO:0046872">
    <property type="term" value="F:metal ion binding"/>
    <property type="evidence" value="ECO:0007669"/>
    <property type="project" value="UniProtKB-UniRule"/>
</dbReference>
<reference evidence="12 13" key="1">
    <citation type="submission" date="2023-01" db="EMBL/GenBank/DDBJ databases">
        <title>Analysis of 21 Apiospora genomes using comparative genomics revels a genus with tremendous synthesis potential of carbohydrate active enzymes and secondary metabolites.</title>
        <authorList>
            <person name="Sorensen T."/>
        </authorList>
    </citation>
    <scope>NUCLEOTIDE SEQUENCE [LARGE SCALE GENOMIC DNA]</scope>
    <source>
        <strain evidence="12 13">CBS 117206</strain>
    </source>
</reference>
<comment type="similarity">
    <text evidence="3">Belongs to the RBT5 family.</text>
</comment>
<evidence type="ECO:0000256" key="7">
    <source>
        <dbReference type="ARBA" id="ARBA00023157"/>
    </source>
</evidence>
<evidence type="ECO:0000256" key="1">
    <source>
        <dbReference type="ARBA" id="ARBA00004589"/>
    </source>
</evidence>
<dbReference type="EMBL" id="JAQQWP010000012">
    <property type="protein sequence ID" value="KAK8092957.1"/>
    <property type="molecule type" value="Genomic_DNA"/>
</dbReference>
<dbReference type="Proteomes" id="UP001392437">
    <property type="component" value="Unassembled WGS sequence"/>
</dbReference>
<feature type="signal peptide" evidence="10">
    <location>
        <begin position="1"/>
        <end position="18"/>
    </location>
</feature>
<gene>
    <name evidence="12" type="ORF">PG999_014544</name>
</gene>
<comment type="caution">
    <text evidence="9">Lacks conserved residue(s) required for the propagation of feature annotation.</text>
</comment>
<dbReference type="GO" id="GO:0098552">
    <property type="term" value="C:side of membrane"/>
    <property type="evidence" value="ECO:0007669"/>
    <property type="project" value="UniProtKB-KW"/>
</dbReference>
<comment type="subcellular location">
    <subcellularLocation>
        <location evidence="1">Membrane</location>
        <topology evidence="1">Lipid-anchor</topology>
        <topology evidence="1">GPI-anchor</topology>
    </subcellularLocation>
    <subcellularLocation>
        <location evidence="2">Secreted</location>
    </subcellularLocation>
</comment>
<keyword evidence="7 9" id="KW-1015">Disulfide bond</keyword>
<feature type="disulfide bond" evidence="9">
    <location>
        <begin position="54"/>
        <end position="61"/>
    </location>
</feature>
<evidence type="ECO:0000256" key="9">
    <source>
        <dbReference type="PROSITE-ProRule" id="PRU01356"/>
    </source>
</evidence>
<keyword evidence="9" id="KW-0408">Iron</keyword>
<dbReference type="Pfam" id="PF05730">
    <property type="entry name" value="CFEM"/>
    <property type="match status" value="1"/>
</dbReference>
<feature type="domain" description="CFEM" evidence="11">
    <location>
        <begin position="12"/>
        <end position="128"/>
    </location>
</feature>
<keyword evidence="8" id="KW-0449">Lipoprotein</keyword>
<evidence type="ECO:0000256" key="10">
    <source>
        <dbReference type="SAM" id="SignalP"/>
    </source>
</evidence>
<dbReference type="GO" id="GO:0005576">
    <property type="term" value="C:extracellular region"/>
    <property type="evidence" value="ECO:0007669"/>
    <property type="project" value="UniProtKB-SubCell"/>
</dbReference>
<sequence length="185" mass="17226">MQFQTLAFTAFCAAMAAAAPQQQAPGGGSSSQLAAQLPTCALPCFQEGSAKVGCTAGDFACTCTKLDAFTQVAAPCFAKACKPEELVAIQSAASEICKAALTGAGAAGPSSSAAAPAGPSATASASSSAKASASATASATSPATASASAPASASASASATPKTAGGSRAEAGAILAVAAVVAMAL</sequence>
<keyword evidence="13" id="KW-1185">Reference proteome</keyword>
<evidence type="ECO:0000259" key="11">
    <source>
        <dbReference type="PROSITE" id="PS52012"/>
    </source>
</evidence>
<accession>A0AAW0QIX8</accession>
<evidence type="ECO:0000256" key="3">
    <source>
        <dbReference type="ARBA" id="ARBA00010031"/>
    </source>
</evidence>
<evidence type="ECO:0000256" key="8">
    <source>
        <dbReference type="ARBA" id="ARBA00023288"/>
    </source>
</evidence>
<keyword evidence="9" id="KW-0479">Metal-binding</keyword>
<name>A0AAW0QIX8_9PEZI</name>
<keyword evidence="5" id="KW-0336">GPI-anchor</keyword>
<proteinExistence type="inferred from homology"/>
<feature type="binding site" description="axial binding residue" evidence="9">
    <location>
        <position position="58"/>
    </location>
    <ligand>
        <name>heme</name>
        <dbReference type="ChEBI" id="CHEBI:30413"/>
    </ligand>
    <ligandPart>
        <name>Fe</name>
        <dbReference type="ChEBI" id="CHEBI:18248"/>
    </ligandPart>
</feature>
<dbReference type="SMART" id="SM00747">
    <property type="entry name" value="CFEM"/>
    <property type="match status" value="1"/>
</dbReference>
<comment type="caution">
    <text evidence="12">The sequence shown here is derived from an EMBL/GenBank/DDBJ whole genome shotgun (WGS) entry which is preliminary data.</text>
</comment>
<evidence type="ECO:0000313" key="12">
    <source>
        <dbReference type="EMBL" id="KAK8092957.1"/>
    </source>
</evidence>
<organism evidence="12 13">
    <name type="scientific">Apiospora kogelbergensis</name>
    <dbReference type="NCBI Taxonomy" id="1337665"/>
    <lineage>
        <taxon>Eukaryota</taxon>
        <taxon>Fungi</taxon>
        <taxon>Dikarya</taxon>
        <taxon>Ascomycota</taxon>
        <taxon>Pezizomycotina</taxon>
        <taxon>Sordariomycetes</taxon>
        <taxon>Xylariomycetidae</taxon>
        <taxon>Amphisphaeriales</taxon>
        <taxon>Apiosporaceae</taxon>
        <taxon>Apiospora</taxon>
    </lineage>
</organism>
<keyword evidence="6 10" id="KW-0732">Signal</keyword>
<evidence type="ECO:0000256" key="2">
    <source>
        <dbReference type="ARBA" id="ARBA00004613"/>
    </source>
</evidence>
<dbReference type="PROSITE" id="PS52012">
    <property type="entry name" value="CFEM"/>
    <property type="match status" value="1"/>
</dbReference>
<keyword evidence="4" id="KW-0964">Secreted</keyword>
<evidence type="ECO:0000256" key="6">
    <source>
        <dbReference type="ARBA" id="ARBA00022729"/>
    </source>
</evidence>
<keyword evidence="9" id="KW-0349">Heme</keyword>
<evidence type="ECO:0000313" key="13">
    <source>
        <dbReference type="Proteomes" id="UP001392437"/>
    </source>
</evidence>
<keyword evidence="5" id="KW-0325">Glycoprotein</keyword>
<feature type="chain" id="PRO_5043833308" description="CFEM domain-containing protein" evidence="10">
    <location>
        <begin position="19"/>
        <end position="185"/>
    </location>
</feature>
<protein>
    <recommendedName>
        <fullName evidence="11">CFEM domain-containing protein</fullName>
    </recommendedName>
</protein>
<evidence type="ECO:0000256" key="4">
    <source>
        <dbReference type="ARBA" id="ARBA00022525"/>
    </source>
</evidence>
<evidence type="ECO:0000256" key="5">
    <source>
        <dbReference type="ARBA" id="ARBA00022622"/>
    </source>
</evidence>
<keyword evidence="5" id="KW-0472">Membrane</keyword>
<dbReference type="AlphaFoldDB" id="A0AAW0QIX8"/>
<dbReference type="InterPro" id="IPR008427">
    <property type="entry name" value="Extracellular_membr_CFEM_dom"/>
</dbReference>